<name>A0A0J7Y3Q8_9SPHN</name>
<dbReference type="EMBL" id="JACT01000001">
    <property type="protein sequence ID" value="KMS58469.1"/>
    <property type="molecule type" value="Genomic_DNA"/>
</dbReference>
<dbReference type="PROSITE" id="PS51891">
    <property type="entry name" value="CENP_V_GFA"/>
    <property type="match status" value="1"/>
</dbReference>
<keyword evidence="7" id="KW-1185">Reference proteome</keyword>
<dbReference type="Gene3D" id="3.90.1590.10">
    <property type="entry name" value="glutathione-dependent formaldehyde- activating enzyme (gfa)"/>
    <property type="match status" value="1"/>
</dbReference>
<evidence type="ECO:0000256" key="3">
    <source>
        <dbReference type="ARBA" id="ARBA00022833"/>
    </source>
</evidence>
<dbReference type="GO" id="GO:0046872">
    <property type="term" value="F:metal ion binding"/>
    <property type="evidence" value="ECO:0007669"/>
    <property type="project" value="UniProtKB-KW"/>
</dbReference>
<protein>
    <submittedName>
        <fullName evidence="6">Aldehyde-activating protein</fullName>
    </submittedName>
</protein>
<reference evidence="6 7" key="1">
    <citation type="journal article" date="2015" name="G3 (Bethesda)">
        <title>Insights into Ongoing Evolution of the Hexachlorocyclohexane Catabolic Pathway from Comparative Genomics of Ten Sphingomonadaceae Strains.</title>
        <authorList>
            <person name="Pearce S.L."/>
            <person name="Oakeshott J.G."/>
            <person name="Pandey G."/>
        </authorList>
    </citation>
    <scope>NUCLEOTIDE SEQUENCE [LARGE SCALE GENOMIC DNA]</scope>
    <source>
        <strain evidence="6 7">LL01</strain>
    </source>
</reference>
<dbReference type="RefSeq" id="WP_066603229.1">
    <property type="nucleotide sequence ID" value="NZ_KQ130434.1"/>
</dbReference>
<dbReference type="PATRIC" id="fig|1420583.3.peg.2060"/>
<evidence type="ECO:0000256" key="2">
    <source>
        <dbReference type="ARBA" id="ARBA00022723"/>
    </source>
</evidence>
<proteinExistence type="inferred from homology"/>
<dbReference type="AlphaFoldDB" id="A0A0J7Y3Q8"/>
<evidence type="ECO:0000256" key="4">
    <source>
        <dbReference type="ARBA" id="ARBA00023239"/>
    </source>
</evidence>
<dbReference type="InterPro" id="IPR006913">
    <property type="entry name" value="CENP-V/GFA"/>
</dbReference>
<comment type="similarity">
    <text evidence="1">Belongs to the Gfa family.</text>
</comment>
<evidence type="ECO:0000256" key="1">
    <source>
        <dbReference type="ARBA" id="ARBA00005495"/>
    </source>
</evidence>
<dbReference type="GO" id="GO:0016846">
    <property type="term" value="F:carbon-sulfur lyase activity"/>
    <property type="evidence" value="ECO:0007669"/>
    <property type="project" value="InterPro"/>
</dbReference>
<gene>
    <name evidence="6" type="ORF">V473_10250</name>
</gene>
<keyword evidence="2" id="KW-0479">Metal-binding</keyword>
<sequence length="137" mass="14568">MSHTAGCLCGAVRIIIDAEPIAARMCWCRLCQYLGGGSATVNVGFPSDKMTTSGDVRWHDSVADSGNAMKRGFCPTCGTPLFSLAESRPHLTFIRAGALDDPSLIGPQAVIWTDAAPGWAHHDPDLPHYPAQIPPVP</sequence>
<evidence type="ECO:0000313" key="7">
    <source>
        <dbReference type="Proteomes" id="UP000052232"/>
    </source>
</evidence>
<dbReference type="PANTHER" id="PTHR33337:SF40">
    <property type="entry name" value="CENP-V_GFA DOMAIN-CONTAINING PROTEIN-RELATED"/>
    <property type="match status" value="1"/>
</dbReference>
<accession>A0A0J7Y3Q8</accession>
<feature type="domain" description="CENP-V/GFA" evidence="5">
    <location>
        <begin position="3"/>
        <end position="113"/>
    </location>
</feature>
<dbReference type="PANTHER" id="PTHR33337">
    <property type="entry name" value="GFA DOMAIN-CONTAINING PROTEIN"/>
    <property type="match status" value="1"/>
</dbReference>
<dbReference type="SUPFAM" id="SSF51316">
    <property type="entry name" value="Mss4-like"/>
    <property type="match status" value="1"/>
</dbReference>
<evidence type="ECO:0000259" key="5">
    <source>
        <dbReference type="PROSITE" id="PS51891"/>
    </source>
</evidence>
<dbReference type="InterPro" id="IPR011057">
    <property type="entry name" value="Mss4-like_sf"/>
</dbReference>
<keyword evidence="3" id="KW-0862">Zinc</keyword>
<dbReference type="Proteomes" id="UP000052232">
    <property type="component" value="Unassembled WGS sequence"/>
</dbReference>
<dbReference type="STRING" id="1420583.V473_10250"/>
<comment type="caution">
    <text evidence="6">The sequence shown here is derived from an EMBL/GenBank/DDBJ whole genome shotgun (WGS) entry which is preliminary data.</text>
</comment>
<evidence type="ECO:0000313" key="6">
    <source>
        <dbReference type="EMBL" id="KMS58469.1"/>
    </source>
</evidence>
<organism evidence="6 7">
    <name type="scientific">Sphingobium cupriresistens LL01</name>
    <dbReference type="NCBI Taxonomy" id="1420583"/>
    <lineage>
        <taxon>Bacteria</taxon>
        <taxon>Pseudomonadati</taxon>
        <taxon>Pseudomonadota</taxon>
        <taxon>Alphaproteobacteria</taxon>
        <taxon>Sphingomonadales</taxon>
        <taxon>Sphingomonadaceae</taxon>
        <taxon>Sphingobium</taxon>
    </lineage>
</organism>
<keyword evidence="4" id="KW-0456">Lyase</keyword>
<dbReference type="Pfam" id="PF04828">
    <property type="entry name" value="GFA"/>
    <property type="match status" value="1"/>
</dbReference>